<evidence type="ECO:0000313" key="1">
    <source>
        <dbReference type="EMBL" id="MDT7839909.1"/>
    </source>
</evidence>
<dbReference type="RefSeq" id="WP_314198061.1">
    <property type="nucleotide sequence ID" value="NZ_JAVTLL010000002.1"/>
</dbReference>
<dbReference type="Gene3D" id="3.40.109.10">
    <property type="entry name" value="NADH Oxidase"/>
    <property type="match status" value="2"/>
</dbReference>
<sequence length="335" mass="36926">MSTAVLAPPTLETLISAAVAAPSVHNTQPWRFRFDPDTATLEVRAVAERGLRHLDPAGRALHLSVGCAVLNLRVAVAHFGREPVTRLLPRPEEPDLLATVRLGGRVRSGAAHRLYEALWHRHSSRFPFSELPLPAPVLAELGEAAHTEGALLRRPDADGTERLLRLTREAEQRNTLDADRAAESRRWVHEPTEASLGIPPRALGPQDFLERVPMRDFGAHRHPSALAGRPFERRPVIAVLSTPHDRRADWLRAGQALERVLLVATAHGVRASLLHQALEWPDLREQFAATADDRRAHAQMVIRLGYGPEGPASPRRSARQVVDVDDGALSVPLSR</sequence>
<gene>
    <name evidence="1" type="ORF">RQC66_04110</name>
</gene>
<dbReference type="Proteomes" id="UP001257948">
    <property type="component" value="Unassembled WGS sequence"/>
</dbReference>
<evidence type="ECO:0000313" key="2">
    <source>
        <dbReference type="Proteomes" id="UP001257948"/>
    </source>
</evidence>
<dbReference type="SUPFAM" id="SSF55469">
    <property type="entry name" value="FMN-dependent nitroreductase-like"/>
    <property type="match status" value="2"/>
</dbReference>
<name>A0ABU3LKY6_9ACTN</name>
<dbReference type="NCBIfam" id="NF047509">
    <property type="entry name" value="Rv3131_FMN_oxido"/>
    <property type="match status" value="1"/>
</dbReference>
<keyword evidence="2" id="KW-1185">Reference proteome</keyword>
<dbReference type="InterPro" id="IPR000415">
    <property type="entry name" value="Nitroreductase-like"/>
</dbReference>
<organism evidence="1 2">
    <name type="scientific">Streptomyces justiciae</name>
    <dbReference type="NCBI Taxonomy" id="2780140"/>
    <lineage>
        <taxon>Bacteria</taxon>
        <taxon>Bacillati</taxon>
        <taxon>Actinomycetota</taxon>
        <taxon>Actinomycetes</taxon>
        <taxon>Kitasatosporales</taxon>
        <taxon>Streptomycetaceae</taxon>
        <taxon>Streptomyces</taxon>
    </lineage>
</organism>
<dbReference type="EMBL" id="JAVTLL010000002">
    <property type="protein sequence ID" value="MDT7839909.1"/>
    <property type="molecule type" value="Genomic_DNA"/>
</dbReference>
<evidence type="ECO:0008006" key="3">
    <source>
        <dbReference type="Google" id="ProtNLM"/>
    </source>
</evidence>
<reference evidence="2" key="1">
    <citation type="submission" date="2023-07" db="EMBL/GenBank/DDBJ databases">
        <title>Draft genome sequence of the endophytic actinobacterium Streptomyces justiciae WPN32, a potential antibiotic producer.</title>
        <authorList>
            <person name="Yasawong M."/>
            <person name="Pana W."/>
            <person name="Ganta P."/>
            <person name="Santapan N."/>
            <person name="Songngamsuk T."/>
            <person name="Phatcharaharikarn M."/>
            <person name="Kerdtoob S."/>
            <person name="Nantapong N."/>
        </authorList>
    </citation>
    <scope>NUCLEOTIDE SEQUENCE [LARGE SCALE GENOMIC DNA]</scope>
    <source>
        <strain evidence="2">WPN32</strain>
    </source>
</reference>
<comment type="caution">
    <text evidence="1">The sequence shown here is derived from an EMBL/GenBank/DDBJ whole genome shotgun (WGS) entry which is preliminary data.</text>
</comment>
<dbReference type="PANTHER" id="PTHR23026:SF123">
    <property type="entry name" value="NAD(P)H NITROREDUCTASE RV3131-RELATED"/>
    <property type="match status" value="1"/>
</dbReference>
<protein>
    <recommendedName>
        <fullName evidence="3">Aromatic ring-opening dioxygenase LigA</fullName>
    </recommendedName>
</protein>
<dbReference type="PANTHER" id="PTHR23026">
    <property type="entry name" value="NADPH NITROREDUCTASE"/>
    <property type="match status" value="1"/>
</dbReference>
<accession>A0ABU3LKY6</accession>
<dbReference type="InterPro" id="IPR050627">
    <property type="entry name" value="Nitroreductase/BluB"/>
</dbReference>
<proteinExistence type="predicted"/>